<dbReference type="GO" id="GO:0030681">
    <property type="term" value="C:multimeric ribonuclease P complex"/>
    <property type="evidence" value="ECO:0007669"/>
    <property type="project" value="TreeGrafter"/>
</dbReference>
<dbReference type="GO" id="GO:0001682">
    <property type="term" value="P:tRNA 5'-leader removal"/>
    <property type="evidence" value="ECO:0007669"/>
    <property type="project" value="InterPro"/>
</dbReference>
<dbReference type="EMBL" id="MCGT01000022">
    <property type="protein sequence ID" value="ORX50847.1"/>
    <property type="molecule type" value="Genomic_DNA"/>
</dbReference>
<dbReference type="GO" id="GO:0000172">
    <property type="term" value="C:ribonuclease MRP complex"/>
    <property type="evidence" value="ECO:0007669"/>
    <property type="project" value="TreeGrafter"/>
</dbReference>
<keyword evidence="2" id="KW-1185">Reference proteome</keyword>
<dbReference type="PANTHER" id="PTHR15396:SF1">
    <property type="entry name" value="RIBONUCLEASE P PROTEIN SUBUNIT P40"/>
    <property type="match status" value="1"/>
</dbReference>
<sequence length="371" mass="43157">MSTIYLGRNNEPSYGDFSVYDDKKQPERTSRTISEQPFNQRLTIFLPNCSTEEAQNLLKYDHEPIYYRVTMPCSAMLQPDFFKKYVSSEMRELLLHTEHENLTSDCVIMLDQRRHLVLSLTKEVYETFGMVGHAYKQNKKHRWVVDVDLSSRKMRPGNELFNRLLTCLENTFKDPLDWVAVLTDTQTGELESIDWPSGVKAVPIKFDMQMDTLEDVDLPALDYLHEDLDKANWFEKAMEAEEWLGRLVLAPHRLRHTSSNAFVSTSKPPATCMSHASGTLVTWKGLIPSCFVNQILILTRKWLLNNLVTFNVPWAFIGAWGMRDSPKVRTEAHHFYGWHGENDYHLVCFPPDETRQWLVYEVKMIGTNIPE</sequence>
<dbReference type="AlphaFoldDB" id="A0A1X2GCS9"/>
<dbReference type="OrthoDB" id="63112at2759"/>
<dbReference type="Proteomes" id="UP000242146">
    <property type="component" value="Unassembled WGS sequence"/>
</dbReference>
<gene>
    <name evidence="1" type="ORF">DM01DRAFT_278325</name>
</gene>
<organism evidence="1 2">
    <name type="scientific">Hesseltinella vesiculosa</name>
    <dbReference type="NCBI Taxonomy" id="101127"/>
    <lineage>
        <taxon>Eukaryota</taxon>
        <taxon>Fungi</taxon>
        <taxon>Fungi incertae sedis</taxon>
        <taxon>Mucoromycota</taxon>
        <taxon>Mucoromycotina</taxon>
        <taxon>Mucoromycetes</taxon>
        <taxon>Mucorales</taxon>
        <taxon>Cunninghamellaceae</taxon>
        <taxon>Hesseltinella</taxon>
    </lineage>
</organism>
<dbReference type="GO" id="GO:0000447">
    <property type="term" value="P:endonucleolytic cleavage in ITS1 to separate SSU-rRNA from 5.8S rRNA and LSU-rRNA from tricistronic rRNA transcript (SSU-rRNA, 5.8S rRNA, LSU-rRNA)"/>
    <property type="evidence" value="ECO:0007669"/>
    <property type="project" value="TreeGrafter"/>
</dbReference>
<evidence type="ECO:0000313" key="2">
    <source>
        <dbReference type="Proteomes" id="UP000242146"/>
    </source>
</evidence>
<dbReference type="PANTHER" id="PTHR15396">
    <property type="entry name" value="RIBONUCLEASE P PROTEIN SUBUNIT P40"/>
    <property type="match status" value="1"/>
</dbReference>
<reference evidence="1 2" key="1">
    <citation type="submission" date="2016-07" db="EMBL/GenBank/DDBJ databases">
        <title>Pervasive Adenine N6-methylation of Active Genes in Fungi.</title>
        <authorList>
            <consortium name="DOE Joint Genome Institute"/>
            <person name="Mondo S.J."/>
            <person name="Dannebaum R.O."/>
            <person name="Kuo R.C."/>
            <person name="Labutti K."/>
            <person name="Haridas S."/>
            <person name="Kuo A."/>
            <person name="Salamov A."/>
            <person name="Ahrendt S.R."/>
            <person name="Lipzen A."/>
            <person name="Sullivan W."/>
            <person name="Andreopoulos W.B."/>
            <person name="Clum A."/>
            <person name="Lindquist E."/>
            <person name="Daum C."/>
            <person name="Ramamoorthy G.K."/>
            <person name="Gryganskyi A."/>
            <person name="Culley D."/>
            <person name="Magnuson J.K."/>
            <person name="James T.Y."/>
            <person name="O'Malley M.A."/>
            <person name="Stajich J.E."/>
            <person name="Spatafora J.W."/>
            <person name="Visel A."/>
            <person name="Grigoriev I.V."/>
        </authorList>
    </citation>
    <scope>NUCLEOTIDE SEQUENCE [LARGE SCALE GENOMIC DNA]</scope>
    <source>
        <strain evidence="1 2">NRRL 3301</strain>
    </source>
</reference>
<proteinExistence type="predicted"/>
<dbReference type="GO" id="GO:0000171">
    <property type="term" value="F:ribonuclease MRP activity"/>
    <property type="evidence" value="ECO:0007669"/>
    <property type="project" value="TreeGrafter"/>
</dbReference>
<comment type="caution">
    <text evidence="1">The sequence shown here is derived from an EMBL/GenBank/DDBJ whole genome shotgun (WGS) entry which is preliminary data.</text>
</comment>
<dbReference type="Pfam" id="PF08584">
    <property type="entry name" value="Ribonuc_P_40"/>
    <property type="match status" value="1"/>
</dbReference>
<dbReference type="GO" id="GO:0004526">
    <property type="term" value="F:ribonuclease P activity"/>
    <property type="evidence" value="ECO:0007669"/>
    <property type="project" value="TreeGrafter"/>
</dbReference>
<evidence type="ECO:0000313" key="1">
    <source>
        <dbReference type="EMBL" id="ORX50847.1"/>
    </source>
</evidence>
<name>A0A1X2GCS9_9FUNG</name>
<dbReference type="STRING" id="101127.A0A1X2GCS9"/>
<protein>
    <submittedName>
        <fullName evidence="1">Uncharacterized protein</fullName>
    </submittedName>
</protein>
<dbReference type="InterPro" id="IPR013893">
    <property type="entry name" value="RNase_P_Rpp40"/>
</dbReference>
<accession>A0A1X2GCS9</accession>